<accession>A0A7J8VH53</accession>
<feature type="region of interest" description="Disordered" evidence="1">
    <location>
        <begin position="70"/>
        <end position="100"/>
    </location>
</feature>
<comment type="caution">
    <text evidence="2">The sequence shown here is derived from an EMBL/GenBank/DDBJ whole genome shotgun (WGS) entry which is preliminary data.</text>
</comment>
<sequence>MLKAKPNLESRIKTLKKDWAIIYDMFKGKDNSGFGWDEHRITSEDVANERNTEEGSNDSGCEVGVSLDKMDVSATQSHPSNPNKANSTFSKKKKKSSEVSEPISSTSLIDAITLLGDNIRTLELIDALIKILEHPKQMLVFLSLPLSMQLAWLRKFISTH</sequence>
<evidence type="ECO:0000256" key="1">
    <source>
        <dbReference type="SAM" id="MobiDB-lite"/>
    </source>
</evidence>
<feature type="region of interest" description="Disordered" evidence="1">
    <location>
        <begin position="45"/>
        <end position="64"/>
    </location>
</feature>
<dbReference type="PANTHER" id="PTHR48464">
    <property type="match status" value="1"/>
</dbReference>
<organism evidence="2 3">
    <name type="scientific">Gossypium klotzschianum</name>
    <dbReference type="NCBI Taxonomy" id="34286"/>
    <lineage>
        <taxon>Eukaryota</taxon>
        <taxon>Viridiplantae</taxon>
        <taxon>Streptophyta</taxon>
        <taxon>Embryophyta</taxon>
        <taxon>Tracheophyta</taxon>
        <taxon>Spermatophyta</taxon>
        <taxon>Magnoliopsida</taxon>
        <taxon>eudicotyledons</taxon>
        <taxon>Gunneridae</taxon>
        <taxon>Pentapetalae</taxon>
        <taxon>rosids</taxon>
        <taxon>malvids</taxon>
        <taxon>Malvales</taxon>
        <taxon>Malvaceae</taxon>
        <taxon>Malvoideae</taxon>
        <taxon>Gossypium</taxon>
    </lineage>
</organism>
<dbReference type="EMBL" id="JABFAB010000010">
    <property type="protein sequence ID" value="MBA0662131.1"/>
    <property type="molecule type" value="Genomic_DNA"/>
</dbReference>
<keyword evidence="3" id="KW-1185">Reference proteome</keyword>
<reference evidence="2 3" key="1">
    <citation type="journal article" date="2019" name="Genome Biol. Evol.">
        <title>Insights into the evolution of the New World diploid cottons (Gossypium, subgenus Houzingenia) based on genome sequencing.</title>
        <authorList>
            <person name="Grover C.E."/>
            <person name="Arick M.A. 2nd"/>
            <person name="Thrash A."/>
            <person name="Conover J.L."/>
            <person name="Sanders W.S."/>
            <person name="Peterson D.G."/>
            <person name="Frelichowski J.E."/>
            <person name="Scheffler J.A."/>
            <person name="Scheffler B.E."/>
            <person name="Wendel J.F."/>
        </authorList>
    </citation>
    <scope>NUCLEOTIDE SEQUENCE [LARGE SCALE GENOMIC DNA]</scope>
    <source>
        <strain evidence="2">57</strain>
        <tissue evidence="2">Leaf</tissue>
    </source>
</reference>
<evidence type="ECO:0008006" key="4">
    <source>
        <dbReference type="Google" id="ProtNLM"/>
    </source>
</evidence>
<dbReference type="PANTHER" id="PTHR48464:SF1">
    <property type="entry name" value="MYB_SANT-LIKE DOMAIN-CONTAINING PROTEIN"/>
    <property type="match status" value="1"/>
</dbReference>
<protein>
    <recommendedName>
        <fullName evidence="4">Myb/SANT-like domain-containing protein</fullName>
    </recommendedName>
</protein>
<feature type="compositionally biased region" description="Polar residues" evidence="1">
    <location>
        <begin position="73"/>
        <end position="86"/>
    </location>
</feature>
<dbReference type="Proteomes" id="UP000593573">
    <property type="component" value="Unassembled WGS sequence"/>
</dbReference>
<proteinExistence type="predicted"/>
<dbReference type="AlphaFoldDB" id="A0A7J8VH53"/>
<name>A0A7J8VH53_9ROSI</name>
<evidence type="ECO:0000313" key="3">
    <source>
        <dbReference type="Proteomes" id="UP000593573"/>
    </source>
</evidence>
<evidence type="ECO:0000313" key="2">
    <source>
        <dbReference type="EMBL" id="MBA0662131.1"/>
    </source>
</evidence>
<gene>
    <name evidence="2" type="ORF">Goklo_006317</name>
</gene>
<dbReference type="OrthoDB" id="996467at2759"/>